<feature type="transmembrane region" description="Helical" evidence="5">
    <location>
        <begin position="372"/>
        <end position="393"/>
    </location>
</feature>
<evidence type="ECO:0000256" key="3">
    <source>
        <dbReference type="ARBA" id="ARBA00022989"/>
    </source>
</evidence>
<evidence type="ECO:0000313" key="8">
    <source>
        <dbReference type="Proteomes" id="UP000230161"/>
    </source>
</evidence>
<keyword evidence="2 5" id="KW-0812">Transmembrane</keyword>
<keyword evidence="3 5" id="KW-1133">Transmembrane helix</keyword>
<feature type="transmembrane region" description="Helical" evidence="5">
    <location>
        <begin position="435"/>
        <end position="453"/>
    </location>
</feature>
<keyword evidence="4 5" id="KW-0472">Membrane</keyword>
<evidence type="ECO:0000313" key="7">
    <source>
        <dbReference type="EMBL" id="PJJ61723.1"/>
    </source>
</evidence>
<evidence type="ECO:0000259" key="6">
    <source>
        <dbReference type="Pfam" id="PF04932"/>
    </source>
</evidence>
<evidence type="ECO:0000256" key="5">
    <source>
        <dbReference type="SAM" id="Phobius"/>
    </source>
</evidence>
<dbReference type="InterPro" id="IPR007016">
    <property type="entry name" value="O-antigen_ligase-rel_domated"/>
</dbReference>
<dbReference type="AlphaFoldDB" id="A0A2M9BUV6"/>
<dbReference type="PANTHER" id="PTHR37422:SF17">
    <property type="entry name" value="O-ANTIGEN LIGASE"/>
    <property type="match status" value="1"/>
</dbReference>
<evidence type="ECO:0000256" key="1">
    <source>
        <dbReference type="ARBA" id="ARBA00004141"/>
    </source>
</evidence>
<evidence type="ECO:0000256" key="4">
    <source>
        <dbReference type="ARBA" id="ARBA00023136"/>
    </source>
</evidence>
<feature type="transmembrane region" description="Helical" evidence="5">
    <location>
        <begin position="211"/>
        <end position="228"/>
    </location>
</feature>
<comment type="caution">
    <text evidence="7">The sequence shown here is derived from an EMBL/GenBank/DDBJ whole genome shotgun (WGS) entry which is preliminary data.</text>
</comment>
<dbReference type="Proteomes" id="UP000230161">
    <property type="component" value="Unassembled WGS sequence"/>
</dbReference>
<reference evidence="7 8" key="1">
    <citation type="submission" date="2017-11" db="EMBL/GenBank/DDBJ databases">
        <title>Genomic Encyclopedia of Archaeal and Bacterial Type Strains, Phase II (KMG-II): From Individual Species to Whole Genera.</title>
        <authorList>
            <person name="Goeker M."/>
        </authorList>
    </citation>
    <scope>NUCLEOTIDE SEQUENCE [LARGE SCALE GENOMIC DNA]</scope>
    <source>
        <strain evidence="7 8">DSM 25625</strain>
    </source>
</reference>
<keyword evidence="7" id="KW-0436">Ligase</keyword>
<name>A0A2M9BUV6_9MICO</name>
<keyword evidence="8" id="KW-1185">Reference proteome</keyword>
<feature type="transmembrane region" description="Helical" evidence="5">
    <location>
        <begin position="285"/>
        <end position="310"/>
    </location>
</feature>
<dbReference type="GO" id="GO:0016874">
    <property type="term" value="F:ligase activity"/>
    <property type="evidence" value="ECO:0007669"/>
    <property type="project" value="UniProtKB-KW"/>
</dbReference>
<feature type="transmembrane region" description="Helical" evidence="5">
    <location>
        <begin position="96"/>
        <end position="113"/>
    </location>
</feature>
<evidence type="ECO:0000256" key="2">
    <source>
        <dbReference type="ARBA" id="ARBA00022692"/>
    </source>
</evidence>
<dbReference type="InterPro" id="IPR051533">
    <property type="entry name" value="WaaL-like"/>
</dbReference>
<accession>A0A2M9BUV6</accession>
<feature type="transmembrane region" description="Helical" evidence="5">
    <location>
        <begin position="235"/>
        <end position="250"/>
    </location>
</feature>
<dbReference type="Pfam" id="PF04932">
    <property type="entry name" value="Wzy_C"/>
    <property type="match status" value="1"/>
</dbReference>
<dbReference type="PANTHER" id="PTHR37422">
    <property type="entry name" value="TEICHURONIC ACID BIOSYNTHESIS PROTEIN TUAE"/>
    <property type="match status" value="1"/>
</dbReference>
<feature type="transmembrane region" description="Helical" evidence="5">
    <location>
        <begin position="405"/>
        <end position="429"/>
    </location>
</feature>
<dbReference type="EMBL" id="PGFB01000004">
    <property type="protein sequence ID" value="PJJ61723.1"/>
    <property type="molecule type" value="Genomic_DNA"/>
</dbReference>
<feature type="domain" description="O-antigen ligase-related" evidence="6">
    <location>
        <begin position="242"/>
        <end position="385"/>
    </location>
</feature>
<proteinExistence type="predicted"/>
<gene>
    <name evidence="7" type="ORF">CLV54_2673</name>
</gene>
<dbReference type="GO" id="GO:0016020">
    <property type="term" value="C:membrane"/>
    <property type="evidence" value="ECO:0007669"/>
    <property type="project" value="UniProtKB-SubCell"/>
</dbReference>
<comment type="subcellular location">
    <subcellularLocation>
        <location evidence="1">Membrane</location>
        <topology evidence="1">Multi-pass membrane protein</topology>
    </subcellularLocation>
</comment>
<feature type="transmembrane region" description="Helical" evidence="5">
    <location>
        <begin position="150"/>
        <end position="169"/>
    </location>
</feature>
<feature type="transmembrane region" description="Helical" evidence="5">
    <location>
        <begin position="33"/>
        <end position="50"/>
    </location>
</feature>
<feature type="transmembrane region" description="Helical" evidence="5">
    <location>
        <begin position="56"/>
        <end position="75"/>
    </location>
</feature>
<sequence>MPQLERADGAPLPATPPADTLVRMNPGRTRTTMRAFAAFALFTLFAGDAWRNSIGWWGYGVVAAVVLAGSALWLVACSRGPHRVVTAASWRGLPRWLLVFLALAVLSIAWSFYPGASALGVGLQLATTVTALFLALCLGWRQLVSALGSALRWVLGLSLLFELVVAIFVRQPVLPFWSDYGTGTVPDAFYWTQGALFHGGPIQGIVGNRNILGFLALLALLVFVVQLLSKVTRRVPTIVWIAVAVAVLLLTRSSTVVVALLVTAVALLAALWARRIEPTRRRPLYLSAAAVAAAGVAGVWLAWGGILSLFGKSDDLTGRLDIWSAVTDLALQRPVAGWGWVSYWAPWVEPFDDLAVRKGVVYLQAHNAWLDVWMQLGILGLIAFAGLVGTALWRSWFQAVDRPHLAGSAPAPFAVTSLLPYLLLVALIAQSFAESRILIEYGWTILVIVAVTTKRQQWRDEAYD</sequence>
<organism evidence="7 8">
    <name type="scientific">Compostimonas suwonensis</name>
    <dbReference type="NCBI Taxonomy" id="1048394"/>
    <lineage>
        <taxon>Bacteria</taxon>
        <taxon>Bacillati</taxon>
        <taxon>Actinomycetota</taxon>
        <taxon>Actinomycetes</taxon>
        <taxon>Micrococcales</taxon>
        <taxon>Microbacteriaceae</taxon>
        <taxon>Compostimonas</taxon>
    </lineage>
</organism>
<protein>
    <submittedName>
        <fullName evidence="7">O-antigen ligase</fullName>
    </submittedName>
</protein>
<feature type="transmembrane region" description="Helical" evidence="5">
    <location>
        <begin position="119"/>
        <end position="138"/>
    </location>
</feature>